<feature type="signal peptide" evidence="4">
    <location>
        <begin position="1"/>
        <end position="26"/>
    </location>
</feature>
<evidence type="ECO:0000256" key="2">
    <source>
        <dbReference type="ARBA" id="ARBA00005695"/>
    </source>
</evidence>
<comment type="subcellular location">
    <subcellularLocation>
        <location evidence="1">Periplasm</location>
    </subcellularLocation>
</comment>
<dbReference type="Proteomes" id="UP001237780">
    <property type="component" value="Unassembled WGS sequence"/>
</dbReference>
<evidence type="ECO:0000256" key="1">
    <source>
        <dbReference type="ARBA" id="ARBA00004418"/>
    </source>
</evidence>
<feature type="chain" id="PRO_5046038737" evidence="4">
    <location>
        <begin position="27"/>
        <end position="626"/>
    </location>
</feature>
<organism evidence="6 7">
    <name type="scientific">Phyllobacterium ifriqiyense</name>
    <dbReference type="NCBI Taxonomy" id="314238"/>
    <lineage>
        <taxon>Bacteria</taxon>
        <taxon>Pseudomonadati</taxon>
        <taxon>Pseudomonadota</taxon>
        <taxon>Alphaproteobacteria</taxon>
        <taxon>Hyphomicrobiales</taxon>
        <taxon>Phyllobacteriaceae</taxon>
        <taxon>Phyllobacterium</taxon>
    </lineage>
</organism>
<dbReference type="InterPro" id="IPR030678">
    <property type="entry name" value="Peptide/Ni-bd"/>
</dbReference>
<keyword evidence="7" id="KW-1185">Reference proteome</keyword>
<dbReference type="Pfam" id="PF00496">
    <property type="entry name" value="SBP_bac_5"/>
    <property type="match status" value="1"/>
</dbReference>
<dbReference type="InterPro" id="IPR000914">
    <property type="entry name" value="SBP_5_dom"/>
</dbReference>
<comment type="caution">
    <text evidence="6">The sequence shown here is derived from an EMBL/GenBank/DDBJ whole genome shotgun (WGS) entry which is preliminary data.</text>
</comment>
<evidence type="ECO:0000256" key="3">
    <source>
        <dbReference type="ARBA" id="ARBA00022729"/>
    </source>
</evidence>
<evidence type="ECO:0000259" key="5">
    <source>
        <dbReference type="Pfam" id="PF00496"/>
    </source>
</evidence>
<name>A0ABU0SB94_9HYPH</name>
<proteinExistence type="inferred from homology"/>
<dbReference type="CDD" id="cd08497">
    <property type="entry name" value="MbnE-like"/>
    <property type="match status" value="1"/>
</dbReference>
<reference evidence="6 7" key="1">
    <citation type="submission" date="2023-07" db="EMBL/GenBank/DDBJ databases">
        <title>Comparative genomics of wheat-associated soil bacteria to identify genetic determinants of phenazine resistance.</title>
        <authorList>
            <person name="Mouncey N."/>
        </authorList>
    </citation>
    <scope>NUCLEOTIDE SEQUENCE [LARGE SCALE GENOMIC DNA]</scope>
    <source>
        <strain evidence="6 7">W4I11</strain>
    </source>
</reference>
<feature type="domain" description="Solute-binding protein family 5" evidence="5">
    <location>
        <begin position="114"/>
        <end position="525"/>
    </location>
</feature>
<comment type="similarity">
    <text evidence="2">Belongs to the bacterial solute-binding protein 5 family.</text>
</comment>
<sequence>MRFRRFVISLALLAATTLGTLQIAHAAEPEWRHATSALGEPKYKAGFKHYDFVNPDAPKGGTLNLIAQGSFDSLNPFIVQGTSAAGLPGGTIMGGHLYDTLLDRALDEPATSYGLLAEAVSYPEDFSWAKFRLTPTAKWHDGQPITVNDVIWSFNVLKEQSPLYNKYYHDVTKAEKTGEREVTFTFGVKGNRELPSIIGEFPVLPKHWWEGTDKNGNKRDITKPTSEIPLGSGPYKIESVDFGKTIIWVRVADYWAKNAPTVLGRNNFERIRYEYFRDANASWEAFKKGGFQDFRGEPSIGRWTREYDFPAIVRGDVIKTIFPTRSSGRMQGFLLNTRRDKFKDIRVRQALNLAFDFETMSKNMFFGEYKRINSYFSGTELASSGLPQGKELEILQTVKGEVPEEVFTQEFKNPVSDTPQALRENLRKAVGLLREAGYEQKNGKLVNQAGQPMTIEFLGDDPRDERTIGPFMASLRKLGIDAQIRAVDAAQYAARVNDFDYDVLAIMGIGQTLSPGNEQRDYWGSANADVKGGRNYMGIKNPAIDKLIDKVILAKDREELIAATHALDRVLLWNYYVVPQWYDDRSRVAYWNKFGMPEKQPDYIGMDPFSWWIDTAKEQALKARAQ</sequence>
<evidence type="ECO:0000313" key="7">
    <source>
        <dbReference type="Proteomes" id="UP001237780"/>
    </source>
</evidence>
<dbReference type="PANTHER" id="PTHR30290:SF64">
    <property type="entry name" value="ABC TRANSPORTER PERIPLASMIC BINDING PROTEIN"/>
    <property type="match status" value="1"/>
</dbReference>
<evidence type="ECO:0000256" key="4">
    <source>
        <dbReference type="SAM" id="SignalP"/>
    </source>
</evidence>
<dbReference type="InterPro" id="IPR039424">
    <property type="entry name" value="SBP_5"/>
</dbReference>
<protein>
    <submittedName>
        <fullName evidence="6">Microcin C transport system substrate-binding protein</fullName>
    </submittedName>
</protein>
<dbReference type="PIRSF" id="PIRSF002741">
    <property type="entry name" value="MppA"/>
    <property type="match status" value="1"/>
</dbReference>
<accession>A0ABU0SB94</accession>
<gene>
    <name evidence="6" type="ORF">QFZ34_003190</name>
</gene>
<dbReference type="RefSeq" id="WP_370878788.1">
    <property type="nucleotide sequence ID" value="NZ_JAUSZT010000003.1"/>
</dbReference>
<dbReference type="Gene3D" id="3.40.190.10">
    <property type="entry name" value="Periplasmic binding protein-like II"/>
    <property type="match status" value="1"/>
</dbReference>
<evidence type="ECO:0000313" key="6">
    <source>
        <dbReference type="EMBL" id="MDQ0998008.1"/>
    </source>
</evidence>
<dbReference type="PANTHER" id="PTHR30290">
    <property type="entry name" value="PERIPLASMIC BINDING COMPONENT OF ABC TRANSPORTER"/>
    <property type="match status" value="1"/>
</dbReference>
<dbReference type="EMBL" id="JAUSZT010000003">
    <property type="protein sequence ID" value="MDQ0998008.1"/>
    <property type="molecule type" value="Genomic_DNA"/>
</dbReference>
<dbReference type="SUPFAM" id="SSF53850">
    <property type="entry name" value="Periplasmic binding protein-like II"/>
    <property type="match status" value="1"/>
</dbReference>
<keyword evidence="3 4" id="KW-0732">Signal</keyword>
<dbReference type="Gene3D" id="3.10.105.10">
    <property type="entry name" value="Dipeptide-binding Protein, Domain 3"/>
    <property type="match status" value="1"/>
</dbReference>